<organism evidence="4 5">
    <name type="scientific">Henriciella mobilis</name>
    <dbReference type="NCBI Taxonomy" id="2305467"/>
    <lineage>
        <taxon>Bacteria</taxon>
        <taxon>Pseudomonadati</taxon>
        <taxon>Pseudomonadota</taxon>
        <taxon>Alphaproteobacteria</taxon>
        <taxon>Hyphomonadales</taxon>
        <taxon>Hyphomonadaceae</taxon>
        <taxon>Henriciella</taxon>
    </lineage>
</organism>
<dbReference type="PROSITE" id="PS00189">
    <property type="entry name" value="LIPOYL"/>
    <property type="match status" value="1"/>
</dbReference>
<dbReference type="EMBL" id="QWFX01000014">
    <property type="protein sequence ID" value="RIJ27199.1"/>
    <property type="molecule type" value="Genomic_DNA"/>
</dbReference>
<keyword evidence="5" id="KW-1185">Reference proteome</keyword>
<accession>A0A399RCJ9</accession>
<keyword evidence="2" id="KW-0450">Lipoyl</keyword>
<dbReference type="Gene3D" id="2.40.50.100">
    <property type="match status" value="1"/>
</dbReference>
<evidence type="ECO:0000259" key="3">
    <source>
        <dbReference type="Pfam" id="PF00364"/>
    </source>
</evidence>
<protein>
    <submittedName>
        <fullName evidence="4">Biotin attachment protein</fullName>
    </submittedName>
</protein>
<evidence type="ECO:0000313" key="4">
    <source>
        <dbReference type="EMBL" id="RIJ27199.1"/>
    </source>
</evidence>
<evidence type="ECO:0000256" key="1">
    <source>
        <dbReference type="ARBA" id="ARBA00001938"/>
    </source>
</evidence>
<dbReference type="InterPro" id="IPR011053">
    <property type="entry name" value="Single_hybrid_motif"/>
</dbReference>
<dbReference type="InterPro" id="IPR003016">
    <property type="entry name" value="2-oxoA_DH_lipoyl-BS"/>
</dbReference>
<dbReference type="InterPro" id="IPR000089">
    <property type="entry name" value="Biotin_lipoyl"/>
</dbReference>
<dbReference type="AlphaFoldDB" id="A0A399RCJ9"/>
<dbReference type="CDD" id="cd06849">
    <property type="entry name" value="lipoyl_domain"/>
    <property type="match status" value="1"/>
</dbReference>
<comment type="cofactor">
    <cofactor evidence="1">
        <name>(R)-lipoate</name>
        <dbReference type="ChEBI" id="CHEBI:83088"/>
    </cofactor>
</comment>
<proteinExistence type="predicted"/>
<name>A0A399RCJ9_9PROT</name>
<dbReference type="Pfam" id="PF00364">
    <property type="entry name" value="Biotin_lipoyl"/>
    <property type="match status" value="1"/>
</dbReference>
<dbReference type="SUPFAM" id="SSF51230">
    <property type="entry name" value="Single hybrid motif"/>
    <property type="match status" value="1"/>
</dbReference>
<evidence type="ECO:0000313" key="5">
    <source>
        <dbReference type="Proteomes" id="UP000266385"/>
    </source>
</evidence>
<reference evidence="4 5" key="1">
    <citation type="submission" date="2018-08" db="EMBL/GenBank/DDBJ databases">
        <title>Henriciella mobilis sp. nov., isolated from seawater.</title>
        <authorList>
            <person name="Cheng H."/>
            <person name="Wu Y.-H."/>
            <person name="Xu X.-W."/>
            <person name="Guo L.-L."/>
        </authorList>
    </citation>
    <scope>NUCLEOTIDE SEQUENCE [LARGE SCALE GENOMIC DNA]</scope>
    <source>
        <strain evidence="4 5">JN25</strain>
    </source>
</reference>
<gene>
    <name evidence="4" type="ORF">D1223_15345</name>
</gene>
<feature type="domain" description="Lipoyl-binding" evidence="3">
    <location>
        <begin position="15"/>
        <end position="75"/>
    </location>
</feature>
<dbReference type="OrthoDB" id="7363068at2"/>
<evidence type="ECO:0000256" key="2">
    <source>
        <dbReference type="ARBA" id="ARBA00022823"/>
    </source>
</evidence>
<sequence length="78" mass="8365">MSDVRIPQDCWDDDSEGAISTWFFDSGDTVEKGDVISEVMNEKVATEIEAPDSGTLTIKVVAEAAVRKGDTIATIESA</sequence>
<comment type="caution">
    <text evidence="4">The sequence shown here is derived from an EMBL/GenBank/DDBJ whole genome shotgun (WGS) entry which is preliminary data.</text>
</comment>
<dbReference type="RefSeq" id="WP_119377312.1">
    <property type="nucleotide sequence ID" value="NZ_QWFX01000014.1"/>
</dbReference>
<dbReference type="Proteomes" id="UP000266385">
    <property type="component" value="Unassembled WGS sequence"/>
</dbReference>